<sequence length="445" mass="49955">MWNQVLLTIFANIGTFYFGVGAAWSSPSGPQITENENYFFWVTKNQFGLIVAFMPLGSMMSCVFSGIFRHKYGTKLTMQLFSVPAVLGSACITLPWNIYMLLLGRFLIGITIGCYMFLVQIYVGEISTKQIRASLLNFIHIFVFLGVLFSYVLGQLVSLRNLNIICGAIPLFYLIGFQAMPETVPYLLSKRKVKDAEMSMNFMYKKVAHQAEFKELLTKPDKKNQQKQSMADLLKIKSTRRATIIMVMQFFFFQMCGTNAVNFYSKTIFIDSGIDIDPGNASIINVSILVISSFISVFYARQFGRRVMLITFNILSVISLCGLGLYFTMKNSGWTVETIGWMPLICLCMNSVAFCLGMAPVTYGLLGELFTIEAKQVIAPFAQTLNHGLTFLIGLSFPFFSSIIGTGNVFLIFAATIFIDIIFAYNFIPETQGKSFEEIQKALDA</sequence>
<evidence type="ECO:0000256" key="4">
    <source>
        <dbReference type="ARBA" id="ARBA00022597"/>
    </source>
</evidence>
<dbReference type="InterPro" id="IPR036259">
    <property type="entry name" value="MFS_trans_sf"/>
</dbReference>
<dbReference type="PROSITE" id="PS50850">
    <property type="entry name" value="MFS"/>
    <property type="match status" value="1"/>
</dbReference>
<reference evidence="10" key="2">
    <citation type="submission" date="2022-10" db="EMBL/GenBank/DDBJ databases">
        <authorList>
            <consortium name="ENA_rothamsted_submissions"/>
            <consortium name="culmorum"/>
            <person name="King R."/>
        </authorList>
    </citation>
    <scope>NUCLEOTIDE SEQUENCE</scope>
</reference>
<evidence type="ECO:0000256" key="5">
    <source>
        <dbReference type="ARBA" id="ARBA00022692"/>
    </source>
</evidence>
<feature type="transmembrane region" description="Helical" evidence="8">
    <location>
        <begin position="242"/>
        <end position="261"/>
    </location>
</feature>
<keyword evidence="6 8" id="KW-1133">Transmembrane helix</keyword>
<reference evidence="10" key="1">
    <citation type="submission" date="2022-01" db="EMBL/GenBank/DDBJ databases">
        <authorList>
            <person name="King R."/>
        </authorList>
    </citation>
    <scope>NUCLEOTIDE SEQUENCE</scope>
</reference>
<evidence type="ECO:0000256" key="1">
    <source>
        <dbReference type="ARBA" id="ARBA00004651"/>
    </source>
</evidence>
<comment type="subcellular location">
    <subcellularLocation>
        <location evidence="1">Cell membrane</location>
        <topology evidence="1">Multi-pass membrane protein</topology>
    </subcellularLocation>
</comment>
<evidence type="ECO:0000313" key="11">
    <source>
        <dbReference type="Proteomes" id="UP001153620"/>
    </source>
</evidence>
<dbReference type="InterPro" id="IPR005828">
    <property type="entry name" value="MFS_sugar_transport-like"/>
</dbReference>
<dbReference type="InterPro" id="IPR020846">
    <property type="entry name" value="MFS_dom"/>
</dbReference>
<dbReference type="InterPro" id="IPR005829">
    <property type="entry name" value="Sugar_transporter_CS"/>
</dbReference>
<dbReference type="Pfam" id="PF00083">
    <property type="entry name" value="Sugar_tr"/>
    <property type="match status" value="1"/>
</dbReference>
<feature type="transmembrane region" description="Helical" evidence="8">
    <location>
        <begin position="341"/>
        <end position="366"/>
    </location>
</feature>
<proteinExistence type="predicted"/>
<evidence type="ECO:0000259" key="9">
    <source>
        <dbReference type="PROSITE" id="PS50850"/>
    </source>
</evidence>
<keyword evidence="5 8" id="KW-0812">Transmembrane</keyword>
<organism evidence="10 11">
    <name type="scientific">Chironomus riparius</name>
    <dbReference type="NCBI Taxonomy" id="315576"/>
    <lineage>
        <taxon>Eukaryota</taxon>
        <taxon>Metazoa</taxon>
        <taxon>Ecdysozoa</taxon>
        <taxon>Arthropoda</taxon>
        <taxon>Hexapoda</taxon>
        <taxon>Insecta</taxon>
        <taxon>Pterygota</taxon>
        <taxon>Neoptera</taxon>
        <taxon>Endopterygota</taxon>
        <taxon>Diptera</taxon>
        <taxon>Nematocera</taxon>
        <taxon>Chironomoidea</taxon>
        <taxon>Chironomidae</taxon>
        <taxon>Chironominae</taxon>
        <taxon>Chironomus</taxon>
    </lineage>
</organism>
<dbReference type="SUPFAM" id="SSF103473">
    <property type="entry name" value="MFS general substrate transporter"/>
    <property type="match status" value="1"/>
</dbReference>
<feature type="domain" description="Major facilitator superfamily (MFS) profile" evidence="9">
    <location>
        <begin position="7"/>
        <end position="432"/>
    </location>
</feature>
<feature type="transmembrane region" description="Helical" evidence="8">
    <location>
        <begin position="5"/>
        <end position="26"/>
    </location>
</feature>
<dbReference type="AlphaFoldDB" id="A0A9N9S1Q0"/>
<evidence type="ECO:0000256" key="6">
    <source>
        <dbReference type="ARBA" id="ARBA00022989"/>
    </source>
</evidence>
<protein>
    <recommendedName>
        <fullName evidence="9">Major facilitator superfamily (MFS) profile domain-containing protein</fullName>
    </recommendedName>
</protein>
<dbReference type="PROSITE" id="PS00217">
    <property type="entry name" value="SUGAR_TRANSPORT_2"/>
    <property type="match status" value="1"/>
</dbReference>
<keyword evidence="2" id="KW-0813">Transport</keyword>
<dbReference type="GO" id="GO:0022857">
    <property type="term" value="F:transmembrane transporter activity"/>
    <property type="evidence" value="ECO:0007669"/>
    <property type="project" value="InterPro"/>
</dbReference>
<dbReference type="FunFam" id="1.20.1250.20:FF:000218">
    <property type="entry name" value="facilitated trehalose transporter Tret1"/>
    <property type="match status" value="1"/>
</dbReference>
<dbReference type="Gene3D" id="1.20.1250.20">
    <property type="entry name" value="MFS general substrate transporter like domains"/>
    <property type="match status" value="1"/>
</dbReference>
<evidence type="ECO:0000256" key="2">
    <source>
        <dbReference type="ARBA" id="ARBA00022448"/>
    </source>
</evidence>
<feature type="transmembrane region" description="Helical" evidence="8">
    <location>
        <begin position="281"/>
        <end position="300"/>
    </location>
</feature>
<feature type="transmembrane region" description="Helical" evidence="8">
    <location>
        <begin position="80"/>
        <end position="99"/>
    </location>
</feature>
<keyword evidence="11" id="KW-1185">Reference proteome</keyword>
<feature type="transmembrane region" description="Helical" evidence="8">
    <location>
        <begin position="46"/>
        <end position="68"/>
    </location>
</feature>
<feature type="transmembrane region" description="Helical" evidence="8">
    <location>
        <begin position="307"/>
        <end position="329"/>
    </location>
</feature>
<keyword evidence="4" id="KW-0762">Sugar transport</keyword>
<keyword evidence="3" id="KW-1003">Cell membrane</keyword>
<keyword evidence="7 8" id="KW-0472">Membrane</keyword>
<name>A0A9N9S1Q0_9DIPT</name>
<feature type="transmembrane region" description="Helical" evidence="8">
    <location>
        <begin position="387"/>
        <end position="404"/>
    </location>
</feature>
<feature type="transmembrane region" description="Helical" evidence="8">
    <location>
        <begin position="105"/>
        <end position="123"/>
    </location>
</feature>
<feature type="transmembrane region" description="Helical" evidence="8">
    <location>
        <begin position="162"/>
        <end position="188"/>
    </location>
</feature>
<dbReference type="OrthoDB" id="6133115at2759"/>
<dbReference type="PANTHER" id="PTHR48021">
    <property type="match status" value="1"/>
</dbReference>
<dbReference type="EMBL" id="OU895879">
    <property type="protein sequence ID" value="CAG9807252.1"/>
    <property type="molecule type" value="Genomic_DNA"/>
</dbReference>
<feature type="transmembrane region" description="Helical" evidence="8">
    <location>
        <begin position="410"/>
        <end position="428"/>
    </location>
</feature>
<dbReference type="InterPro" id="IPR050549">
    <property type="entry name" value="MFS_Trehalose_Transporter"/>
</dbReference>
<evidence type="ECO:0000256" key="8">
    <source>
        <dbReference type="SAM" id="Phobius"/>
    </source>
</evidence>
<evidence type="ECO:0000313" key="10">
    <source>
        <dbReference type="EMBL" id="CAG9807252.1"/>
    </source>
</evidence>
<dbReference type="PANTHER" id="PTHR48021:SF1">
    <property type="entry name" value="GH07001P-RELATED"/>
    <property type="match status" value="1"/>
</dbReference>
<accession>A0A9N9S1Q0</accession>
<evidence type="ECO:0000256" key="3">
    <source>
        <dbReference type="ARBA" id="ARBA00022475"/>
    </source>
</evidence>
<dbReference type="Proteomes" id="UP001153620">
    <property type="component" value="Chromosome 3"/>
</dbReference>
<feature type="transmembrane region" description="Helical" evidence="8">
    <location>
        <begin position="135"/>
        <end position="156"/>
    </location>
</feature>
<dbReference type="GO" id="GO:0005886">
    <property type="term" value="C:plasma membrane"/>
    <property type="evidence" value="ECO:0007669"/>
    <property type="project" value="UniProtKB-SubCell"/>
</dbReference>
<gene>
    <name evidence="10" type="ORF">CHIRRI_LOCUS10101</name>
</gene>
<evidence type="ECO:0000256" key="7">
    <source>
        <dbReference type="ARBA" id="ARBA00023136"/>
    </source>
</evidence>